<keyword evidence="8" id="KW-0805">Transcription regulation</keyword>
<evidence type="ECO:0000256" key="6">
    <source>
        <dbReference type="ARBA" id="ARBA00022801"/>
    </source>
</evidence>
<dbReference type="GO" id="GO:0005524">
    <property type="term" value="F:ATP binding"/>
    <property type="evidence" value="ECO:0007669"/>
    <property type="project" value="UniProtKB-KW"/>
</dbReference>
<dbReference type="InterPro" id="IPR023780">
    <property type="entry name" value="Chromo_domain"/>
</dbReference>
<dbReference type="SMART" id="SM00487">
    <property type="entry name" value="DEXDc"/>
    <property type="match status" value="1"/>
</dbReference>
<dbReference type="GO" id="GO:0003682">
    <property type="term" value="F:chromatin binding"/>
    <property type="evidence" value="ECO:0007669"/>
    <property type="project" value="TreeGrafter"/>
</dbReference>
<dbReference type="SMART" id="SM00490">
    <property type="entry name" value="HELICc"/>
    <property type="match status" value="1"/>
</dbReference>
<dbReference type="Gene3D" id="3.40.50.300">
    <property type="entry name" value="P-loop containing nucleotide triphosphate hydrolases"/>
    <property type="match status" value="1"/>
</dbReference>
<feature type="domain" description="Helicase ATP-binding" evidence="15">
    <location>
        <begin position="471"/>
        <end position="642"/>
    </location>
</feature>
<organism evidence="17 18">
    <name type="scientific">Ophiobolus disseminans</name>
    <dbReference type="NCBI Taxonomy" id="1469910"/>
    <lineage>
        <taxon>Eukaryota</taxon>
        <taxon>Fungi</taxon>
        <taxon>Dikarya</taxon>
        <taxon>Ascomycota</taxon>
        <taxon>Pezizomycotina</taxon>
        <taxon>Dothideomycetes</taxon>
        <taxon>Pleosporomycetidae</taxon>
        <taxon>Pleosporales</taxon>
        <taxon>Pleosporineae</taxon>
        <taxon>Phaeosphaeriaceae</taxon>
        <taxon>Ophiobolus</taxon>
    </lineage>
</organism>
<evidence type="ECO:0000256" key="13">
    <source>
        <dbReference type="SAM" id="MobiDB-lite"/>
    </source>
</evidence>
<dbReference type="SMART" id="SM00298">
    <property type="entry name" value="CHROMO"/>
    <property type="match status" value="2"/>
</dbReference>
<feature type="domain" description="Chromo" evidence="14">
    <location>
        <begin position="373"/>
        <end position="433"/>
    </location>
</feature>
<dbReference type="GO" id="GO:0016887">
    <property type="term" value="F:ATP hydrolysis activity"/>
    <property type="evidence" value="ECO:0007669"/>
    <property type="project" value="TreeGrafter"/>
</dbReference>
<dbReference type="Pfam" id="PF23588">
    <property type="entry name" value="HTH_CHD1_Hrp3"/>
    <property type="match status" value="1"/>
</dbReference>
<dbReference type="InterPro" id="IPR056302">
    <property type="entry name" value="CHD1-2/Hrp3_HTH"/>
</dbReference>
<feature type="compositionally biased region" description="Acidic residues" evidence="13">
    <location>
        <begin position="63"/>
        <end position="96"/>
    </location>
</feature>
<dbReference type="Pfam" id="PF00271">
    <property type="entry name" value="Helicase_C"/>
    <property type="match status" value="1"/>
</dbReference>
<dbReference type="InterPro" id="IPR025260">
    <property type="entry name" value="CHD1-like_C"/>
</dbReference>
<keyword evidence="18" id="KW-1185">Reference proteome</keyword>
<name>A0A6A7AHY5_9PLEO</name>
<comment type="subcellular location">
    <subcellularLocation>
        <location evidence="1">Nucleus</location>
    </subcellularLocation>
</comment>
<gene>
    <name evidence="17" type="ORF">CC86DRAFT_441569</name>
</gene>
<dbReference type="Pfam" id="PF13907">
    <property type="entry name" value="CHD1-like_C"/>
    <property type="match status" value="1"/>
</dbReference>
<dbReference type="SMART" id="SM01176">
    <property type="entry name" value="DUF4208"/>
    <property type="match status" value="1"/>
</dbReference>
<keyword evidence="12" id="KW-0175">Coiled coil</keyword>
<feature type="coiled-coil region" evidence="12">
    <location>
        <begin position="1143"/>
        <end position="1170"/>
    </location>
</feature>
<evidence type="ECO:0000256" key="5">
    <source>
        <dbReference type="ARBA" id="ARBA00022741"/>
    </source>
</evidence>
<dbReference type="InterPro" id="IPR014001">
    <property type="entry name" value="Helicase_ATP-bd"/>
</dbReference>
<dbReference type="CDD" id="cd18793">
    <property type="entry name" value="SF2_C_SNF"/>
    <property type="match status" value="1"/>
</dbReference>
<reference evidence="17" key="1">
    <citation type="journal article" date="2020" name="Stud. Mycol.">
        <title>101 Dothideomycetes genomes: a test case for predicting lifestyles and emergence of pathogens.</title>
        <authorList>
            <person name="Haridas S."/>
            <person name="Albert R."/>
            <person name="Binder M."/>
            <person name="Bloem J."/>
            <person name="Labutti K."/>
            <person name="Salamov A."/>
            <person name="Andreopoulos B."/>
            <person name="Baker S."/>
            <person name="Barry K."/>
            <person name="Bills G."/>
            <person name="Bluhm B."/>
            <person name="Cannon C."/>
            <person name="Castanera R."/>
            <person name="Culley D."/>
            <person name="Daum C."/>
            <person name="Ezra D."/>
            <person name="Gonzalez J."/>
            <person name="Henrissat B."/>
            <person name="Kuo A."/>
            <person name="Liang C."/>
            <person name="Lipzen A."/>
            <person name="Lutzoni F."/>
            <person name="Magnuson J."/>
            <person name="Mondo S."/>
            <person name="Nolan M."/>
            <person name="Ohm R."/>
            <person name="Pangilinan J."/>
            <person name="Park H.-J."/>
            <person name="Ramirez L."/>
            <person name="Alfaro M."/>
            <person name="Sun H."/>
            <person name="Tritt A."/>
            <person name="Yoshinaga Y."/>
            <person name="Zwiers L.-H."/>
            <person name="Turgeon B."/>
            <person name="Goodwin S."/>
            <person name="Spatafora J."/>
            <person name="Crous P."/>
            <person name="Grigoriev I."/>
        </authorList>
    </citation>
    <scope>NUCLEOTIDE SEQUENCE</scope>
    <source>
        <strain evidence="17">CBS 113818</strain>
    </source>
</reference>
<feature type="compositionally biased region" description="Basic and acidic residues" evidence="13">
    <location>
        <begin position="1476"/>
        <end position="1485"/>
    </location>
</feature>
<dbReference type="InterPro" id="IPR001650">
    <property type="entry name" value="Helicase_C-like"/>
</dbReference>
<evidence type="ECO:0000256" key="2">
    <source>
        <dbReference type="ARBA" id="ARBA00007025"/>
    </source>
</evidence>
<dbReference type="PANTHER" id="PTHR45623:SF14">
    <property type="entry name" value="CHROMODOMAIN-HELICASE-DNA-BINDING PROTEIN 1"/>
    <property type="match status" value="1"/>
</dbReference>
<feature type="compositionally biased region" description="Basic and acidic residues" evidence="13">
    <location>
        <begin position="1059"/>
        <end position="1075"/>
    </location>
</feature>
<dbReference type="GO" id="GO:0003677">
    <property type="term" value="F:DNA binding"/>
    <property type="evidence" value="ECO:0007669"/>
    <property type="project" value="UniProtKB-KW"/>
</dbReference>
<dbReference type="InterPro" id="IPR038718">
    <property type="entry name" value="SNF2-like_sf"/>
</dbReference>
<feature type="region of interest" description="Disordered" evidence="13">
    <location>
        <begin position="1031"/>
        <end position="1101"/>
    </location>
</feature>
<proteinExistence type="inferred from homology"/>
<dbReference type="Pfam" id="PF00176">
    <property type="entry name" value="SNF2-rel_dom"/>
    <property type="match status" value="1"/>
</dbReference>
<dbReference type="SUPFAM" id="SSF52540">
    <property type="entry name" value="P-loop containing nucleoside triphosphate hydrolases"/>
    <property type="match status" value="2"/>
</dbReference>
<evidence type="ECO:0000259" key="16">
    <source>
        <dbReference type="PROSITE" id="PS51194"/>
    </source>
</evidence>
<keyword evidence="7" id="KW-0067">ATP-binding</keyword>
<dbReference type="Gene3D" id="6.10.140.1440">
    <property type="match status" value="1"/>
</dbReference>
<evidence type="ECO:0000256" key="7">
    <source>
        <dbReference type="ARBA" id="ARBA00022840"/>
    </source>
</evidence>
<feature type="compositionally biased region" description="Acidic residues" evidence="13">
    <location>
        <begin position="1076"/>
        <end position="1085"/>
    </location>
</feature>
<feature type="compositionally biased region" description="Basic and acidic residues" evidence="13">
    <location>
        <begin position="42"/>
        <end position="53"/>
    </location>
</feature>
<feature type="compositionally biased region" description="Polar residues" evidence="13">
    <location>
        <begin position="1339"/>
        <end position="1352"/>
    </location>
</feature>
<accession>A0A6A7AHY5</accession>
<dbReference type="GO" id="GO:0140658">
    <property type="term" value="F:ATP-dependent chromatin remodeler activity"/>
    <property type="evidence" value="ECO:0007669"/>
    <property type="project" value="TreeGrafter"/>
</dbReference>
<dbReference type="SUPFAM" id="SSF54160">
    <property type="entry name" value="Chromo domain-like"/>
    <property type="match status" value="2"/>
</dbReference>
<evidence type="ECO:0000259" key="14">
    <source>
        <dbReference type="PROSITE" id="PS50013"/>
    </source>
</evidence>
<dbReference type="PROSITE" id="PS00598">
    <property type="entry name" value="CHROMO_1"/>
    <property type="match status" value="1"/>
</dbReference>
<keyword evidence="11" id="KW-0539">Nucleus</keyword>
<evidence type="ECO:0000259" key="15">
    <source>
        <dbReference type="PROSITE" id="PS51192"/>
    </source>
</evidence>
<dbReference type="PANTHER" id="PTHR45623">
    <property type="entry name" value="CHROMODOMAIN-HELICASE-DNA-BINDING PROTEIN 3-RELATED-RELATED"/>
    <property type="match status" value="1"/>
</dbReference>
<keyword evidence="5" id="KW-0547">Nucleotide-binding</keyword>
<feature type="compositionally biased region" description="Polar residues" evidence="13">
    <location>
        <begin position="1461"/>
        <end position="1475"/>
    </location>
</feature>
<feature type="compositionally biased region" description="Basic and acidic residues" evidence="13">
    <location>
        <begin position="1356"/>
        <end position="1458"/>
    </location>
</feature>
<evidence type="ECO:0000256" key="10">
    <source>
        <dbReference type="ARBA" id="ARBA00023163"/>
    </source>
</evidence>
<evidence type="ECO:0000256" key="3">
    <source>
        <dbReference type="ARBA" id="ARBA00011353"/>
    </source>
</evidence>
<dbReference type="Pfam" id="PF00385">
    <property type="entry name" value="Chromo"/>
    <property type="match status" value="2"/>
</dbReference>
<dbReference type="Gene3D" id="3.40.50.10810">
    <property type="entry name" value="Tandem AAA-ATPase domain"/>
    <property type="match status" value="1"/>
</dbReference>
<evidence type="ECO:0000313" key="17">
    <source>
        <dbReference type="EMBL" id="KAF2832836.1"/>
    </source>
</evidence>
<dbReference type="GO" id="GO:0005634">
    <property type="term" value="C:nucleus"/>
    <property type="evidence" value="ECO:0007669"/>
    <property type="project" value="UniProtKB-SubCell"/>
</dbReference>
<feature type="domain" description="Chromo" evidence="14">
    <location>
        <begin position="273"/>
        <end position="335"/>
    </location>
</feature>
<dbReference type="GO" id="GO:0042393">
    <property type="term" value="F:histone binding"/>
    <property type="evidence" value="ECO:0007669"/>
    <property type="project" value="TreeGrafter"/>
</dbReference>
<dbReference type="PROSITE" id="PS51194">
    <property type="entry name" value="HELICASE_CTER"/>
    <property type="match status" value="1"/>
</dbReference>
<feature type="compositionally biased region" description="Basic residues" evidence="13">
    <location>
        <begin position="1323"/>
        <end position="1332"/>
    </location>
</feature>
<dbReference type="Proteomes" id="UP000799424">
    <property type="component" value="Unassembled WGS sequence"/>
</dbReference>
<evidence type="ECO:0000256" key="4">
    <source>
        <dbReference type="ARBA" id="ARBA00022737"/>
    </source>
</evidence>
<dbReference type="CDD" id="cd18659">
    <property type="entry name" value="CD2_tandem"/>
    <property type="match status" value="1"/>
</dbReference>
<dbReference type="InterPro" id="IPR027417">
    <property type="entry name" value="P-loop_NTPase"/>
</dbReference>
<protein>
    <recommendedName>
        <fullName evidence="19">Chromodomain helicase-like protein</fullName>
    </recommendedName>
</protein>
<dbReference type="InterPro" id="IPR023779">
    <property type="entry name" value="Chromodomain_CS"/>
</dbReference>
<dbReference type="Gene3D" id="2.40.50.40">
    <property type="match status" value="2"/>
</dbReference>
<feature type="region of interest" description="Disordered" evidence="13">
    <location>
        <begin position="1322"/>
        <end position="1485"/>
    </location>
</feature>
<dbReference type="Gene3D" id="1.10.10.60">
    <property type="entry name" value="Homeodomain-like"/>
    <property type="match status" value="1"/>
</dbReference>
<dbReference type="PROSITE" id="PS51192">
    <property type="entry name" value="HELICASE_ATP_BIND_1"/>
    <property type="match status" value="1"/>
</dbReference>
<evidence type="ECO:0000256" key="12">
    <source>
        <dbReference type="SAM" id="Coils"/>
    </source>
</evidence>
<dbReference type="PROSITE" id="PS50013">
    <property type="entry name" value="CHROMO_2"/>
    <property type="match status" value="2"/>
</dbReference>
<evidence type="ECO:0000256" key="9">
    <source>
        <dbReference type="ARBA" id="ARBA00023125"/>
    </source>
</evidence>
<evidence type="ECO:0008006" key="19">
    <source>
        <dbReference type="Google" id="ProtNLM"/>
    </source>
</evidence>
<feature type="compositionally biased region" description="Basic and acidic residues" evidence="13">
    <location>
        <begin position="1031"/>
        <end position="1048"/>
    </location>
</feature>
<keyword evidence="9" id="KW-0238">DNA-binding</keyword>
<dbReference type="EMBL" id="MU006216">
    <property type="protein sequence ID" value="KAF2832836.1"/>
    <property type="molecule type" value="Genomic_DNA"/>
</dbReference>
<dbReference type="InterPro" id="IPR049730">
    <property type="entry name" value="SNF2/RAD54-like_C"/>
</dbReference>
<evidence type="ECO:0000256" key="11">
    <source>
        <dbReference type="ARBA" id="ARBA00023242"/>
    </source>
</evidence>
<evidence type="ECO:0000313" key="18">
    <source>
        <dbReference type="Proteomes" id="UP000799424"/>
    </source>
</evidence>
<feature type="compositionally biased region" description="Basic and acidic residues" evidence="13">
    <location>
        <begin position="1086"/>
        <end position="1101"/>
    </location>
</feature>
<evidence type="ECO:0000256" key="1">
    <source>
        <dbReference type="ARBA" id="ARBA00004123"/>
    </source>
</evidence>
<dbReference type="InterPro" id="IPR000330">
    <property type="entry name" value="SNF2_N"/>
</dbReference>
<dbReference type="OrthoDB" id="5857104at2759"/>
<feature type="region of interest" description="Disordered" evidence="13">
    <location>
        <begin position="1"/>
        <end position="211"/>
    </location>
</feature>
<keyword evidence="4" id="KW-0677">Repeat</keyword>
<dbReference type="InterPro" id="IPR000953">
    <property type="entry name" value="Chromo/chromo_shadow_dom"/>
</dbReference>
<keyword evidence="10" id="KW-0804">Transcription</keyword>
<feature type="domain" description="Helicase C-terminal" evidence="16">
    <location>
        <begin position="773"/>
        <end position="931"/>
    </location>
</feature>
<feature type="compositionally biased region" description="Low complexity" evidence="13">
    <location>
        <begin position="97"/>
        <end position="118"/>
    </location>
</feature>
<dbReference type="GO" id="GO:0000785">
    <property type="term" value="C:chromatin"/>
    <property type="evidence" value="ECO:0007669"/>
    <property type="project" value="TreeGrafter"/>
</dbReference>
<comment type="subunit">
    <text evidence="3">Component of the NuA4 histone acetyltransferase complex.</text>
</comment>
<comment type="similarity">
    <text evidence="2">Belongs to the SNF2/RAD54 helicase family.</text>
</comment>
<sequence>MDSTSIMMPSPSGHRDSIPYTNGHISPLAVHVAPTHSPSQHSDSDLSDAREPAAAEPSSDIDAPGEDDDDDEPMAADSDSSADVDAEGEPDGDYDSDSPPSEHAPSSRAQSVSSQESSRPLKRKASSEKDDYMTQNPELYGLRRSGRARLHRRIVDSDDEDDDSGSDQPRKRQRTASRKTSNQPTPIYHPAGSDSESDGYVNAKKNIPTRKERHRLHLVAEGRLPPSQAEVRFSARRSAQVTNYNEEGQDSFAESEDDATPNYWATAEEDTGPIIDKILDHRPKDGTELDSFHANKKDFDYLIKWQDKAHYHSTWEDYQTAASHKGWRKLDNYYKGPVTSDMYFHSRKKYEPEEFEQHMVAREAERESQLDFHVVERVIDSRNGEDETEYFVKWKGLTYEFCTWEPASLVSRLSQTEIDRFLDRSSNRPSSDLRESNLNTRRKFVKLDEQPDYIKYGKLRSFQLQGVNFLAHNWCRGTNVILADEMGLGKTVQTVAFMNWLRHDRQQDGPFICVVPLSTMPAWADTFNNWTPDVNYVIYTGREDARSTIRDKELLVDGNPKKIKFNVLLTTYEYVLADWQFLSSIKWQFLAVDEAHRLKNRESQLYERLLQFNAPSRLLITGTPIQNTLGELSALMDFLMPGKIKVDEEVDLASEGASHKLAELSDAIQPYMIRRTKEKVENDLPPKSEKILRVELSDIQLEYYKNILTRNYEALNEGGTGHKQSLLNIVMELKKASNHALLFPNAESRFLKENATKDETLKALITTSGKMMLLDRLLTKLKADGHRVLIFSQMVHMLDILTDYLKLRNYTYQRLDGTVPASDRKIAIDHFNAPGSDDYCFLLSTRAGGLGINLMTADTVVIFDSDWNPQADLQAMARAHRIGQQKPVSVYRLVSKDTIEEEILERARNKRMLEFITIQRGVTDRQQKELNDKMSRAAAEPNSADDINNILKRRGQKMFEQSGNQKKLEDLDIDAVLENAEEHKTEQAAGLTSDGGAEFLKNFEYTDVKIDLEWDDIIPKEDLEVVKAEIQQRREEEETQKLLDESAPRKRKAAAASAREQRAAKKRAMEASKDIEVDDDEPSEDDNVKRDPKRPLNTKETRNLIRAFERYGSIEERGDEMLRAAKLVGRDMEVVKATLNEVITKSQDLVKQEQTRLKNLEAEANRVITKKDKKAVLFDYGQVKKLNAETIIDRPIEMRILREAIEAVADWHNFRIADAIKPASYSCPWGAREDGMLCIGIKRHGYGAWVQIRDDPELGLTNKFYLEEHRVDKKEERNKGDEKNAKSPGAVHLVRRANYLLTVLKDKAGVDPNAKRLMENHHRNNKKHHLSMARRQDKASSVSASPAPTNQARKVVSRETDRPVQRAHSNSESRHVESRPDSRQYDRGGHDRPRHSDQYRPADSHRNKDHRHDRSNIDRRPQHSERNGTPEIRRKISGDIDKSRPKDDRARIPEERPRAPSQTHIPNRSVDTTPKPNKEKKPDDFLERRLRPVRDNLSRLKKATPKNYPQKEAMVKILKVELIAIGNYIRAETRDNDELEERLWAYTVNNYWPRQSVTVPAIKGMYQKMLQSEMNGKQSSSAQATNGA</sequence>
<dbReference type="GO" id="GO:0034728">
    <property type="term" value="P:nucleosome organization"/>
    <property type="evidence" value="ECO:0007669"/>
    <property type="project" value="TreeGrafter"/>
</dbReference>
<keyword evidence="6" id="KW-0378">Hydrolase</keyword>
<evidence type="ECO:0000256" key="8">
    <source>
        <dbReference type="ARBA" id="ARBA00023015"/>
    </source>
</evidence>
<dbReference type="InterPro" id="IPR016197">
    <property type="entry name" value="Chromo-like_dom_sf"/>
</dbReference>